<name>A0A7I8K3F2_SPIIN</name>
<organism evidence="4 5">
    <name type="scientific">Spirodela intermedia</name>
    <name type="common">Intermediate duckweed</name>
    <dbReference type="NCBI Taxonomy" id="51605"/>
    <lineage>
        <taxon>Eukaryota</taxon>
        <taxon>Viridiplantae</taxon>
        <taxon>Streptophyta</taxon>
        <taxon>Embryophyta</taxon>
        <taxon>Tracheophyta</taxon>
        <taxon>Spermatophyta</taxon>
        <taxon>Magnoliopsida</taxon>
        <taxon>Liliopsida</taxon>
        <taxon>Araceae</taxon>
        <taxon>Lemnoideae</taxon>
        <taxon>Spirodela</taxon>
    </lineage>
</organism>
<dbReference type="InterPro" id="IPR018247">
    <property type="entry name" value="EF_Hand_1_Ca_BS"/>
</dbReference>
<proteinExistence type="predicted"/>
<feature type="domain" description="EF-hand" evidence="3">
    <location>
        <begin position="255"/>
        <end position="290"/>
    </location>
</feature>
<feature type="compositionally biased region" description="Basic and acidic residues" evidence="2">
    <location>
        <begin position="169"/>
        <end position="179"/>
    </location>
</feature>
<dbReference type="InterPro" id="IPR003903">
    <property type="entry name" value="UIM_dom"/>
</dbReference>
<keyword evidence="1" id="KW-0106">Calcium</keyword>
<dbReference type="Pfam" id="PF13499">
    <property type="entry name" value="EF-hand_7"/>
    <property type="match status" value="1"/>
</dbReference>
<feature type="compositionally biased region" description="Basic and acidic residues" evidence="2">
    <location>
        <begin position="75"/>
        <end position="91"/>
    </location>
</feature>
<reference evidence="4" key="1">
    <citation type="submission" date="2020-02" db="EMBL/GenBank/DDBJ databases">
        <authorList>
            <person name="Scholz U."/>
            <person name="Mascher M."/>
            <person name="Fiebig A."/>
        </authorList>
    </citation>
    <scope>NUCLEOTIDE SEQUENCE</scope>
</reference>
<feature type="compositionally biased region" description="Basic residues" evidence="2">
    <location>
        <begin position="7"/>
        <end position="18"/>
    </location>
</feature>
<evidence type="ECO:0000259" key="3">
    <source>
        <dbReference type="PROSITE" id="PS50222"/>
    </source>
</evidence>
<sequence length="293" mass="32724">MAGAKPSHAKKSARRRVGRGTSGRVEDGLSEYERQRVSRIRENQARVEALGLRNLASALRGPSGPVEQGQATGENKTDGRILDREKRGKNDDDVDDDYQPSEEDEGGEGFLSSEEEAEEEGQTTKRKKKIFTNVKDRNELDIPLKRNQNDLDGVDDDADLLQAIALSLEEPRQPEENKPSRASSGASTSRGLHGEKENFVPHATPGGKRRKGNTKRPQMTKDELVAYFFSFDEGGSGNIRLRDLMRVASAHDFRWTDEEMADMIHLFDSNGDDKLSLDDFSKIVSRCNMLKDC</sequence>
<gene>
    <name evidence="4" type="ORF">SI8410_02002867</name>
</gene>
<dbReference type="PROSITE" id="PS50222">
    <property type="entry name" value="EF_HAND_2"/>
    <property type="match status" value="1"/>
</dbReference>
<feature type="compositionally biased region" description="Basic and acidic residues" evidence="2">
    <location>
        <begin position="24"/>
        <end position="45"/>
    </location>
</feature>
<feature type="compositionally biased region" description="Acidic residues" evidence="2">
    <location>
        <begin position="92"/>
        <end position="121"/>
    </location>
</feature>
<dbReference type="OrthoDB" id="293868at2759"/>
<dbReference type="EMBL" id="LR746265">
    <property type="protein sequence ID" value="CAA7391596.1"/>
    <property type="molecule type" value="Genomic_DNA"/>
</dbReference>
<dbReference type="CDD" id="cd00051">
    <property type="entry name" value="EFh"/>
    <property type="match status" value="1"/>
</dbReference>
<dbReference type="PROSITE" id="PS00018">
    <property type="entry name" value="EF_HAND_1"/>
    <property type="match status" value="1"/>
</dbReference>
<dbReference type="PROSITE" id="PS50330">
    <property type="entry name" value="UIM"/>
    <property type="match status" value="1"/>
</dbReference>
<feature type="region of interest" description="Disordered" evidence="2">
    <location>
        <begin position="167"/>
        <end position="216"/>
    </location>
</feature>
<evidence type="ECO:0000313" key="5">
    <source>
        <dbReference type="Proteomes" id="UP000663760"/>
    </source>
</evidence>
<keyword evidence="5" id="KW-1185">Reference proteome</keyword>
<evidence type="ECO:0000256" key="2">
    <source>
        <dbReference type="SAM" id="MobiDB-lite"/>
    </source>
</evidence>
<feature type="region of interest" description="Disordered" evidence="2">
    <location>
        <begin position="1"/>
        <end position="139"/>
    </location>
</feature>
<accession>A0A7I8K3F2</accession>
<dbReference type="SUPFAM" id="SSF47473">
    <property type="entry name" value="EF-hand"/>
    <property type="match status" value="1"/>
</dbReference>
<dbReference type="AlphaFoldDB" id="A0A7I8K3F2"/>
<dbReference type="InterPro" id="IPR002048">
    <property type="entry name" value="EF_hand_dom"/>
</dbReference>
<dbReference type="GO" id="GO:0005509">
    <property type="term" value="F:calcium ion binding"/>
    <property type="evidence" value="ECO:0007669"/>
    <property type="project" value="InterPro"/>
</dbReference>
<evidence type="ECO:0000256" key="1">
    <source>
        <dbReference type="ARBA" id="ARBA00022837"/>
    </source>
</evidence>
<protein>
    <recommendedName>
        <fullName evidence="3">EF-hand domain-containing protein</fullName>
    </recommendedName>
</protein>
<dbReference type="Proteomes" id="UP000663760">
    <property type="component" value="Chromosome 2"/>
</dbReference>
<evidence type="ECO:0000313" key="4">
    <source>
        <dbReference type="EMBL" id="CAA7391596.1"/>
    </source>
</evidence>
<dbReference type="InterPro" id="IPR011992">
    <property type="entry name" value="EF-hand-dom_pair"/>
</dbReference>
<feature type="compositionally biased region" description="Low complexity" evidence="2">
    <location>
        <begin position="180"/>
        <end position="191"/>
    </location>
</feature>
<dbReference type="Gene3D" id="1.10.238.10">
    <property type="entry name" value="EF-hand"/>
    <property type="match status" value="1"/>
</dbReference>